<evidence type="ECO:0000256" key="4">
    <source>
        <dbReference type="ARBA" id="ARBA00023002"/>
    </source>
</evidence>
<dbReference type="InterPro" id="IPR002938">
    <property type="entry name" value="FAD-bd"/>
</dbReference>
<accession>A0A284QNN2</accession>
<reference evidence="8" key="1">
    <citation type="journal article" date="2017" name="Nat. Ecol. Evol.">
        <title>Genome expansion and lineage-specific genetic innovations in the forest pathogenic fungi Armillaria.</title>
        <authorList>
            <person name="Sipos G."/>
            <person name="Prasanna A.N."/>
            <person name="Walter M.C."/>
            <person name="O'Connor E."/>
            <person name="Balint B."/>
            <person name="Krizsan K."/>
            <person name="Kiss B."/>
            <person name="Hess J."/>
            <person name="Varga T."/>
            <person name="Slot J."/>
            <person name="Riley R."/>
            <person name="Boka B."/>
            <person name="Rigling D."/>
            <person name="Barry K."/>
            <person name="Lee J."/>
            <person name="Mihaltcheva S."/>
            <person name="LaButti K."/>
            <person name="Lipzen A."/>
            <person name="Waldron R."/>
            <person name="Moloney N.M."/>
            <person name="Sperisen C."/>
            <person name="Kredics L."/>
            <person name="Vagvoelgyi C."/>
            <person name="Patrignani A."/>
            <person name="Fitzpatrick D."/>
            <person name="Nagy I."/>
            <person name="Doyle S."/>
            <person name="Anderson J.B."/>
            <person name="Grigoriev I.V."/>
            <person name="Gueldener U."/>
            <person name="Muensterkoetter M."/>
            <person name="Nagy L.G."/>
        </authorList>
    </citation>
    <scope>NUCLEOTIDE SEQUENCE [LARGE SCALE GENOMIC DNA]</scope>
    <source>
        <strain evidence="8">C18/9</strain>
    </source>
</reference>
<dbReference type="SUPFAM" id="SSF51905">
    <property type="entry name" value="FAD/NAD(P)-binding domain"/>
    <property type="match status" value="1"/>
</dbReference>
<name>A0A284QNN2_ARMOS</name>
<keyword evidence="3" id="KW-0274">FAD</keyword>
<evidence type="ECO:0000256" key="5">
    <source>
        <dbReference type="ARBA" id="ARBA00023033"/>
    </source>
</evidence>
<evidence type="ECO:0000256" key="3">
    <source>
        <dbReference type="ARBA" id="ARBA00022827"/>
    </source>
</evidence>
<dbReference type="EMBL" id="FUEG01000001">
    <property type="protein sequence ID" value="SJK98074.1"/>
    <property type="molecule type" value="Genomic_DNA"/>
</dbReference>
<dbReference type="Proteomes" id="UP000219338">
    <property type="component" value="Unassembled WGS sequence"/>
</dbReference>
<dbReference type="InterPro" id="IPR036188">
    <property type="entry name" value="FAD/NAD-bd_sf"/>
</dbReference>
<evidence type="ECO:0000256" key="2">
    <source>
        <dbReference type="ARBA" id="ARBA00022630"/>
    </source>
</evidence>
<dbReference type="STRING" id="47428.A0A284QNN2"/>
<dbReference type="InterPro" id="IPR050493">
    <property type="entry name" value="FAD-dep_Monooxygenase_BioMet"/>
</dbReference>
<keyword evidence="5" id="KW-0503">Monooxygenase</keyword>
<dbReference type="OMA" id="INIRYEV"/>
<dbReference type="AlphaFoldDB" id="A0A284QNN2"/>
<feature type="domain" description="FAD-binding" evidence="6">
    <location>
        <begin position="12"/>
        <end position="185"/>
    </location>
</feature>
<proteinExistence type="inferred from homology"/>
<comment type="similarity">
    <text evidence="1">Belongs to the paxM FAD-dependent monooxygenase family.</text>
</comment>
<evidence type="ECO:0000313" key="7">
    <source>
        <dbReference type="EMBL" id="SJK98074.1"/>
    </source>
</evidence>
<protein>
    <recommendedName>
        <fullName evidence="6">FAD-binding domain-containing protein</fullName>
    </recommendedName>
</protein>
<dbReference type="PANTHER" id="PTHR13789:SF309">
    <property type="entry name" value="PUTATIVE (AFU_ORTHOLOGUE AFUA_6G14510)-RELATED"/>
    <property type="match status" value="1"/>
</dbReference>
<sequence>MLPPKNEVHPAQCIIIGASLEGLLCAYRLRQVGHNVVVVEKNSEDVPVLQRGVRAPPNAARLLVRLPGVKSLLQNKGTTASGLEYIEGSTSRSIGLTEFFDQVMSDLGSDFHTIPHGVLCSHLRELCREAGINIRYEVDIVSFSTSKLGRPIVTSKTGETIEGDLVVGADGDSGISRTFLSETFSDIDSGNSSNSSDSDEDFESSLLHTGIRQVTGATFCIPVTSMRADPKLEGLTRSTAASPNFSCDIKLWMISDGMVLGAMHGPELYIVVIMSPSKSEFDGVQSQGENADVMDAFADVLGQCDSLVFRLLRLASHCHRERQVVPKVAPHLVDTTRNVVLIGDAGMSGPAFLWNLLRLFGGEIIESAFTLPHLFSKLSSVEQIPLLLDGYQKIRTPRNLGSLSSELEAAALMSLPPSAERDQRDEALALPLDQEDEASAKVWAATLIQFNYDAIEAVDEWWIQWGKFVIDGKGA</sequence>
<keyword evidence="2" id="KW-0285">Flavoprotein</keyword>
<dbReference type="Pfam" id="PF01494">
    <property type="entry name" value="FAD_binding_3"/>
    <property type="match status" value="1"/>
</dbReference>
<organism evidence="7 8">
    <name type="scientific">Armillaria ostoyae</name>
    <name type="common">Armillaria root rot fungus</name>
    <dbReference type="NCBI Taxonomy" id="47428"/>
    <lineage>
        <taxon>Eukaryota</taxon>
        <taxon>Fungi</taxon>
        <taxon>Dikarya</taxon>
        <taxon>Basidiomycota</taxon>
        <taxon>Agaricomycotina</taxon>
        <taxon>Agaricomycetes</taxon>
        <taxon>Agaricomycetidae</taxon>
        <taxon>Agaricales</taxon>
        <taxon>Marasmiineae</taxon>
        <taxon>Physalacriaceae</taxon>
        <taxon>Armillaria</taxon>
    </lineage>
</organism>
<evidence type="ECO:0000313" key="8">
    <source>
        <dbReference type="Proteomes" id="UP000219338"/>
    </source>
</evidence>
<keyword evidence="4" id="KW-0560">Oxidoreductase</keyword>
<dbReference type="OrthoDB" id="5428495at2759"/>
<gene>
    <name evidence="7" type="ORF">ARMOST_01331</name>
</gene>
<evidence type="ECO:0000256" key="1">
    <source>
        <dbReference type="ARBA" id="ARBA00007992"/>
    </source>
</evidence>
<keyword evidence="8" id="KW-1185">Reference proteome</keyword>
<dbReference type="GO" id="GO:0004497">
    <property type="term" value="F:monooxygenase activity"/>
    <property type="evidence" value="ECO:0007669"/>
    <property type="project" value="UniProtKB-KW"/>
</dbReference>
<dbReference type="PANTHER" id="PTHR13789">
    <property type="entry name" value="MONOOXYGENASE"/>
    <property type="match status" value="1"/>
</dbReference>
<evidence type="ECO:0000259" key="6">
    <source>
        <dbReference type="Pfam" id="PF01494"/>
    </source>
</evidence>
<dbReference type="Gene3D" id="3.50.50.60">
    <property type="entry name" value="FAD/NAD(P)-binding domain"/>
    <property type="match status" value="1"/>
</dbReference>
<dbReference type="GO" id="GO:0071949">
    <property type="term" value="F:FAD binding"/>
    <property type="evidence" value="ECO:0007669"/>
    <property type="project" value="InterPro"/>
</dbReference>